<gene>
    <name evidence="1" type="primary">WBGene00281300</name>
</gene>
<proteinExistence type="predicted"/>
<reference evidence="1" key="2">
    <citation type="submission" date="2022-06" db="UniProtKB">
        <authorList>
            <consortium name="EnsemblMetazoa"/>
        </authorList>
    </citation>
    <scope>IDENTIFICATION</scope>
    <source>
        <strain evidence="1">PS312</strain>
    </source>
</reference>
<keyword evidence="2" id="KW-1185">Reference proteome</keyword>
<reference evidence="2" key="1">
    <citation type="journal article" date="2008" name="Nat. Genet.">
        <title>The Pristionchus pacificus genome provides a unique perspective on nematode lifestyle and parasitism.</title>
        <authorList>
            <person name="Dieterich C."/>
            <person name="Clifton S.W."/>
            <person name="Schuster L.N."/>
            <person name="Chinwalla A."/>
            <person name="Delehaunty K."/>
            <person name="Dinkelacker I."/>
            <person name="Fulton L."/>
            <person name="Fulton R."/>
            <person name="Godfrey J."/>
            <person name="Minx P."/>
            <person name="Mitreva M."/>
            <person name="Roeseler W."/>
            <person name="Tian H."/>
            <person name="Witte H."/>
            <person name="Yang S.P."/>
            <person name="Wilson R.K."/>
            <person name="Sommer R.J."/>
        </authorList>
    </citation>
    <scope>NUCLEOTIDE SEQUENCE [LARGE SCALE GENOMIC DNA]</scope>
    <source>
        <strain evidence="2">PS312</strain>
    </source>
</reference>
<evidence type="ECO:0000313" key="2">
    <source>
        <dbReference type="Proteomes" id="UP000005239"/>
    </source>
</evidence>
<dbReference type="EnsemblMetazoa" id="PPA42931.1">
    <property type="protein sequence ID" value="PPA42931.1"/>
    <property type="gene ID" value="WBGene00281300"/>
</dbReference>
<organism evidence="1 2">
    <name type="scientific">Pristionchus pacificus</name>
    <name type="common">Parasitic nematode worm</name>
    <dbReference type="NCBI Taxonomy" id="54126"/>
    <lineage>
        <taxon>Eukaryota</taxon>
        <taxon>Metazoa</taxon>
        <taxon>Ecdysozoa</taxon>
        <taxon>Nematoda</taxon>
        <taxon>Chromadorea</taxon>
        <taxon>Rhabditida</taxon>
        <taxon>Rhabditina</taxon>
        <taxon>Diplogasteromorpha</taxon>
        <taxon>Diplogasteroidea</taxon>
        <taxon>Neodiplogasteridae</taxon>
        <taxon>Pristionchus</taxon>
    </lineage>
</organism>
<protein>
    <submittedName>
        <fullName evidence="1">Uncharacterized protein</fullName>
    </submittedName>
</protein>
<accession>A0A8R1V085</accession>
<dbReference type="Proteomes" id="UP000005239">
    <property type="component" value="Unassembled WGS sequence"/>
</dbReference>
<accession>A0A454Y3S7</accession>
<sequence length="133" mass="15215">MAFDKSPANGVNALKRKIISESESGSGASIKRKTDENNNLKLFGDASFDSGIETTAVFEEDDETIFNTEKEVSRFREAEYQLTKTEKEFEELKKLMETKLNEACNKLLQARIHHQQCLRALTEEQVTEEVEKH</sequence>
<dbReference type="AlphaFoldDB" id="A0A454Y3S7"/>
<evidence type="ECO:0000313" key="1">
    <source>
        <dbReference type="EnsemblMetazoa" id="PPA42931.1"/>
    </source>
</evidence>
<name>A0A454Y3S7_PRIPA</name>